<dbReference type="InterPro" id="IPR029058">
    <property type="entry name" value="AB_hydrolase_fold"/>
</dbReference>
<comment type="caution">
    <text evidence="2">The sequence shown here is derived from an EMBL/GenBank/DDBJ whole genome shotgun (WGS) entry which is preliminary data.</text>
</comment>
<reference evidence="2 3" key="1">
    <citation type="journal article" date="2023" name="Plants (Basel)">
        <title>Bridging the Gap: Combining Genomics and Transcriptomics Approaches to Understand Stylosanthes scabra, an Orphan Legume from the Brazilian Caatinga.</title>
        <authorList>
            <person name="Ferreira-Neto J.R.C."/>
            <person name="da Silva M.D."/>
            <person name="Binneck E."/>
            <person name="de Melo N.F."/>
            <person name="da Silva R.H."/>
            <person name="de Melo A.L.T.M."/>
            <person name="Pandolfi V."/>
            <person name="Bustamante F.O."/>
            <person name="Brasileiro-Vidal A.C."/>
            <person name="Benko-Iseppon A.M."/>
        </authorList>
    </citation>
    <scope>NUCLEOTIDE SEQUENCE [LARGE SCALE GENOMIC DNA]</scope>
    <source>
        <tissue evidence="2">Leaves</tissue>
    </source>
</reference>
<evidence type="ECO:0000313" key="3">
    <source>
        <dbReference type="Proteomes" id="UP001341840"/>
    </source>
</evidence>
<feature type="domain" description="AB hydrolase-1" evidence="1">
    <location>
        <begin position="12"/>
        <end position="245"/>
    </location>
</feature>
<sequence length="263" mass="29524">MEKREEKEEERHFVLVHGAMHGGWCWYKVATLLRSVGHKVTALDMAASGINPKQASEVCSYGEYVEPLIEFMKALPWNERVILVAHSAGGGCISVAMEQFPQKISVAVFAVALMPGPKLSFAALVEEFTQALSKVPNGEGLEKKTATVAAVAWHDRLGSYYKQLSSPEDIALSNSLMRASPIFNHDEVFEKQTTFTEEKFGKVARVFIMSDQDRVMNEDFQKWMVDLHPPNEVNKIDGSDHSLMFSTPIKLFSCLQNISNKYY</sequence>
<dbReference type="Gene3D" id="3.40.50.1820">
    <property type="entry name" value="alpha/beta hydrolase"/>
    <property type="match status" value="1"/>
</dbReference>
<evidence type="ECO:0000259" key="1">
    <source>
        <dbReference type="Pfam" id="PF00561"/>
    </source>
</evidence>
<dbReference type="PANTHER" id="PTHR10992:SF1066">
    <property type="entry name" value="METHYL JASMONATE ESTERASE 1"/>
    <property type="match status" value="1"/>
</dbReference>
<dbReference type="EMBL" id="JASCZI010181532">
    <property type="protein sequence ID" value="MED6184334.1"/>
    <property type="molecule type" value="Genomic_DNA"/>
</dbReference>
<dbReference type="PANTHER" id="PTHR10992">
    <property type="entry name" value="METHYLESTERASE FAMILY MEMBER"/>
    <property type="match status" value="1"/>
</dbReference>
<accession>A0ABU6WGD4</accession>
<gene>
    <name evidence="2" type="ORF">PIB30_046430</name>
</gene>
<name>A0ABU6WGD4_9FABA</name>
<organism evidence="2 3">
    <name type="scientific">Stylosanthes scabra</name>
    <dbReference type="NCBI Taxonomy" id="79078"/>
    <lineage>
        <taxon>Eukaryota</taxon>
        <taxon>Viridiplantae</taxon>
        <taxon>Streptophyta</taxon>
        <taxon>Embryophyta</taxon>
        <taxon>Tracheophyta</taxon>
        <taxon>Spermatophyta</taxon>
        <taxon>Magnoliopsida</taxon>
        <taxon>eudicotyledons</taxon>
        <taxon>Gunneridae</taxon>
        <taxon>Pentapetalae</taxon>
        <taxon>rosids</taxon>
        <taxon>fabids</taxon>
        <taxon>Fabales</taxon>
        <taxon>Fabaceae</taxon>
        <taxon>Papilionoideae</taxon>
        <taxon>50 kb inversion clade</taxon>
        <taxon>dalbergioids sensu lato</taxon>
        <taxon>Dalbergieae</taxon>
        <taxon>Pterocarpus clade</taxon>
        <taxon>Stylosanthes</taxon>
    </lineage>
</organism>
<dbReference type="SUPFAM" id="SSF53474">
    <property type="entry name" value="alpha/beta-Hydrolases"/>
    <property type="match status" value="1"/>
</dbReference>
<dbReference type="Proteomes" id="UP001341840">
    <property type="component" value="Unassembled WGS sequence"/>
</dbReference>
<protein>
    <recommendedName>
        <fullName evidence="1">AB hydrolase-1 domain-containing protein</fullName>
    </recommendedName>
</protein>
<keyword evidence="3" id="KW-1185">Reference proteome</keyword>
<dbReference type="InterPro" id="IPR000073">
    <property type="entry name" value="AB_hydrolase_1"/>
</dbReference>
<dbReference type="InterPro" id="IPR045889">
    <property type="entry name" value="MES/HNL"/>
</dbReference>
<evidence type="ECO:0000313" key="2">
    <source>
        <dbReference type="EMBL" id="MED6184334.1"/>
    </source>
</evidence>
<proteinExistence type="predicted"/>
<dbReference type="Pfam" id="PF00561">
    <property type="entry name" value="Abhydrolase_1"/>
    <property type="match status" value="1"/>
</dbReference>